<comment type="caution">
    <text evidence="6">The sequence shown here is derived from an EMBL/GenBank/DDBJ whole genome shotgun (WGS) entry which is preliminary data.</text>
</comment>
<sequence>MASLTEPDVQRFQQLLAKRREELRWLVHDALIESKRNDYIELAGAVHDAGEEAVANLLSEMDISQLRREVEEIGDVEAAIERIKDGTFGKCTDCGDAIDRERLAAYPTAKRCLACQTRYETQKRGGRDATPSL</sequence>
<keyword evidence="3" id="KW-0862">Zinc</keyword>
<dbReference type="SUPFAM" id="SSF57716">
    <property type="entry name" value="Glucocorticoid receptor-like (DNA-binding domain)"/>
    <property type="match status" value="1"/>
</dbReference>
<reference evidence="6 7" key="1">
    <citation type="journal article" date="2016" name="Nat. Commun.">
        <title>Thousands of microbial genomes shed light on interconnected biogeochemical processes in an aquifer system.</title>
        <authorList>
            <person name="Anantharaman K."/>
            <person name="Brown C.T."/>
            <person name="Hug L.A."/>
            <person name="Sharon I."/>
            <person name="Castelle C.J."/>
            <person name="Probst A.J."/>
            <person name="Thomas B.C."/>
            <person name="Singh A."/>
            <person name="Wilkins M.J."/>
            <person name="Karaoz U."/>
            <person name="Brodie E.L."/>
            <person name="Williams K.H."/>
            <person name="Hubbard S.S."/>
            <person name="Banfield J.F."/>
        </authorList>
    </citation>
    <scope>NUCLEOTIDE SEQUENCE [LARGE SCALE GENOMIC DNA]</scope>
</reference>
<evidence type="ECO:0000256" key="3">
    <source>
        <dbReference type="ARBA" id="ARBA00022833"/>
    </source>
</evidence>
<dbReference type="SUPFAM" id="SSF109635">
    <property type="entry name" value="DnaK suppressor protein DksA, alpha-hairpin domain"/>
    <property type="match status" value="1"/>
</dbReference>
<dbReference type="Proteomes" id="UP000179334">
    <property type="component" value="Unassembled WGS sequence"/>
</dbReference>
<dbReference type="PROSITE" id="PS51128">
    <property type="entry name" value="ZF_DKSA_2"/>
    <property type="match status" value="1"/>
</dbReference>
<dbReference type="AlphaFoldDB" id="A0A1F6T2P5"/>
<evidence type="ECO:0000256" key="4">
    <source>
        <dbReference type="PROSITE-ProRule" id="PRU00510"/>
    </source>
</evidence>
<evidence type="ECO:0000256" key="2">
    <source>
        <dbReference type="ARBA" id="ARBA00022771"/>
    </source>
</evidence>
<dbReference type="GO" id="GO:0008270">
    <property type="term" value="F:zinc ion binding"/>
    <property type="evidence" value="ECO:0007669"/>
    <property type="project" value="UniProtKB-KW"/>
</dbReference>
<organism evidence="6 7">
    <name type="scientific">Candidatus Muproteobacteria bacterium RBG_16_64_10</name>
    <dbReference type="NCBI Taxonomy" id="1817757"/>
    <lineage>
        <taxon>Bacteria</taxon>
        <taxon>Pseudomonadati</taxon>
        <taxon>Pseudomonadota</taxon>
        <taxon>Candidatus Muproteobacteria</taxon>
    </lineage>
</organism>
<dbReference type="PANTHER" id="PTHR33823">
    <property type="entry name" value="RNA POLYMERASE-BINDING TRANSCRIPTION FACTOR DKSA-RELATED"/>
    <property type="match status" value="1"/>
</dbReference>
<accession>A0A1F6T2P5</accession>
<dbReference type="InterPro" id="IPR000962">
    <property type="entry name" value="Znf_DskA_TraR"/>
</dbReference>
<dbReference type="EMBL" id="MFSR01000046">
    <property type="protein sequence ID" value="OGI39441.1"/>
    <property type="molecule type" value="Genomic_DNA"/>
</dbReference>
<keyword evidence="2" id="KW-0863">Zinc-finger</keyword>
<protein>
    <recommendedName>
        <fullName evidence="5">Zinc finger DksA/TraR C4-type domain-containing protein</fullName>
    </recommendedName>
</protein>
<gene>
    <name evidence="6" type="ORF">A2V91_06500</name>
</gene>
<proteinExistence type="predicted"/>
<evidence type="ECO:0000313" key="7">
    <source>
        <dbReference type="Proteomes" id="UP000179334"/>
    </source>
</evidence>
<dbReference type="Gene3D" id="1.20.120.910">
    <property type="entry name" value="DksA, coiled-coil domain"/>
    <property type="match status" value="1"/>
</dbReference>
<dbReference type="Pfam" id="PF01258">
    <property type="entry name" value="zf-dskA_traR"/>
    <property type="match status" value="1"/>
</dbReference>
<name>A0A1F6T2P5_9PROT</name>
<dbReference type="PANTHER" id="PTHR33823:SF4">
    <property type="entry name" value="GENERAL STRESS PROTEIN 16O"/>
    <property type="match status" value="1"/>
</dbReference>
<evidence type="ECO:0000259" key="5">
    <source>
        <dbReference type="Pfam" id="PF01258"/>
    </source>
</evidence>
<evidence type="ECO:0000256" key="1">
    <source>
        <dbReference type="ARBA" id="ARBA00022723"/>
    </source>
</evidence>
<evidence type="ECO:0000313" key="6">
    <source>
        <dbReference type="EMBL" id="OGI39441.1"/>
    </source>
</evidence>
<keyword evidence="1" id="KW-0479">Metal-binding</keyword>
<feature type="domain" description="Zinc finger DksA/TraR C4-type" evidence="5">
    <location>
        <begin position="86"/>
        <end position="120"/>
    </location>
</feature>
<feature type="zinc finger region" description="dksA C4-type" evidence="4">
    <location>
        <begin position="91"/>
        <end position="115"/>
    </location>
</feature>
<dbReference type="InterPro" id="IPR037187">
    <property type="entry name" value="DnaK_N"/>
</dbReference>